<dbReference type="RefSeq" id="WP_145066074.1">
    <property type="nucleotide sequence ID" value="NZ_CP036287.1"/>
</dbReference>
<dbReference type="EMBL" id="CP036287">
    <property type="protein sequence ID" value="QDU67700.1"/>
    <property type="molecule type" value="Genomic_DNA"/>
</dbReference>
<reference evidence="2 3" key="1">
    <citation type="submission" date="2019-02" db="EMBL/GenBank/DDBJ databases">
        <title>Deep-cultivation of Planctomycetes and their phenomic and genomic characterization uncovers novel biology.</title>
        <authorList>
            <person name="Wiegand S."/>
            <person name="Jogler M."/>
            <person name="Boedeker C."/>
            <person name="Pinto D."/>
            <person name="Vollmers J."/>
            <person name="Rivas-Marin E."/>
            <person name="Kohn T."/>
            <person name="Peeters S.H."/>
            <person name="Heuer A."/>
            <person name="Rast P."/>
            <person name="Oberbeckmann S."/>
            <person name="Bunk B."/>
            <person name="Jeske O."/>
            <person name="Meyerdierks A."/>
            <person name="Storesund J.E."/>
            <person name="Kallscheuer N."/>
            <person name="Luecker S."/>
            <person name="Lage O.M."/>
            <person name="Pohl T."/>
            <person name="Merkel B.J."/>
            <person name="Hornburger P."/>
            <person name="Mueller R.-W."/>
            <person name="Bruemmer F."/>
            <person name="Labrenz M."/>
            <person name="Spormann A.M."/>
            <person name="Op den Camp H."/>
            <person name="Overmann J."/>
            <person name="Amann R."/>
            <person name="Jetten M.S.M."/>
            <person name="Mascher T."/>
            <person name="Medema M.H."/>
            <person name="Devos D.P."/>
            <person name="Kaster A.-K."/>
            <person name="Ovreas L."/>
            <person name="Rohde M."/>
            <person name="Galperin M.Y."/>
            <person name="Jogler C."/>
        </authorList>
    </citation>
    <scope>NUCLEOTIDE SEQUENCE [LARGE SCALE GENOMIC DNA]</scope>
    <source>
        <strain evidence="2 3">Pla133</strain>
    </source>
</reference>
<dbReference type="AlphaFoldDB" id="A0A518BL45"/>
<evidence type="ECO:0000259" key="1">
    <source>
        <dbReference type="Pfam" id="PF04233"/>
    </source>
</evidence>
<dbReference type="Proteomes" id="UP000316921">
    <property type="component" value="Chromosome"/>
</dbReference>
<dbReference type="PIRSF" id="PIRSF034565">
    <property type="entry name" value="UCP034565"/>
    <property type="match status" value="1"/>
</dbReference>
<dbReference type="KEGG" id="pbap:Pla133_27880"/>
<dbReference type="InterPro" id="IPR006528">
    <property type="entry name" value="Phage_head_morphogenesis_dom"/>
</dbReference>
<keyword evidence="3" id="KW-1185">Reference proteome</keyword>
<accession>A0A518BL45</accession>
<evidence type="ECO:0000313" key="2">
    <source>
        <dbReference type="EMBL" id="QDU67700.1"/>
    </source>
</evidence>
<dbReference type="Pfam" id="PF04233">
    <property type="entry name" value="Phage_Mu_F"/>
    <property type="match status" value="1"/>
</dbReference>
<dbReference type="NCBIfam" id="TIGR01641">
    <property type="entry name" value="phageSPP1_gp7"/>
    <property type="match status" value="1"/>
</dbReference>
<proteinExistence type="predicted"/>
<organism evidence="2 3">
    <name type="scientific">Engelhardtia mirabilis</name>
    <dbReference type="NCBI Taxonomy" id="2528011"/>
    <lineage>
        <taxon>Bacteria</taxon>
        <taxon>Pseudomonadati</taxon>
        <taxon>Planctomycetota</taxon>
        <taxon>Planctomycetia</taxon>
        <taxon>Planctomycetia incertae sedis</taxon>
        <taxon>Engelhardtia</taxon>
    </lineage>
</organism>
<gene>
    <name evidence="2" type="ORF">Pla133_27880</name>
</gene>
<evidence type="ECO:0000313" key="3">
    <source>
        <dbReference type="Proteomes" id="UP000316921"/>
    </source>
</evidence>
<feature type="domain" description="Phage head morphogenesis" evidence="1">
    <location>
        <begin position="163"/>
        <end position="273"/>
    </location>
</feature>
<name>A0A518BL45_9BACT</name>
<sequence>MADARTAAGLNATLNERVLDRTIRHLVHVERFKAGFSRRTLAFLDDELLPDLLGQIEGRLARINTGAAVTPYTNQRLAELFRSISGRTAERMSEARSMVVGELLELAKAEADWLPAMVAQESPVSLSMVGPSTRQLQVIVRSKPFRGAILRDHWKGLERSVQQGIQQAVQLGIAQGQDPRAIARRIRGTPTQPGVWPAKRNQVEALVRTASAHVQSQTREVLYAENPRIVSKVQFVATLDTRTTVTCASLDGRTFEADLGPRPPLHWNCRSSTVPVIASFRDLGIDLDEAPPGTRASMNGQVASTVTYQEWLKAQPAEVQNEMLGATRAKAFRAGTPITSFVATDYSPLTIGQLRELERI</sequence>
<protein>
    <submittedName>
        <fullName evidence="2">Phage Mu protein F like protein</fullName>
    </submittedName>
</protein>
<dbReference type="InterPro" id="IPR017029">
    <property type="entry name" value="Phage_head_put"/>
</dbReference>